<organism evidence="3 4">
    <name type="scientific">Kipferlia bialata</name>
    <dbReference type="NCBI Taxonomy" id="797122"/>
    <lineage>
        <taxon>Eukaryota</taxon>
        <taxon>Metamonada</taxon>
        <taxon>Carpediemonas-like organisms</taxon>
        <taxon>Kipferlia</taxon>
    </lineage>
</organism>
<feature type="region of interest" description="Disordered" evidence="2">
    <location>
        <begin position="134"/>
        <end position="167"/>
    </location>
</feature>
<reference evidence="3 4" key="1">
    <citation type="journal article" date="2018" name="PLoS ONE">
        <title>The draft genome of Kipferlia bialata reveals reductive genome evolution in fornicate parasites.</title>
        <authorList>
            <person name="Tanifuji G."/>
            <person name="Takabayashi S."/>
            <person name="Kume K."/>
            <person name="Takagi M."/>
            <person name="Nakayama T."/>
            <person name="Kamikawa R."/>
            <person name="Inagaki Y."/>
            <person name="Hashimoto T."/>
        </authorList>
    </citation>
    <scope>NUCLEOTIDE SEQUENCE [LARGE SCALE GENOMIC DNA]</scope>
    <source>
        <strain evidence="3">NY0173</strain>
    </source>
</reference>
<sequence length="470" mass="49630">MPGAILYTSRGEGHVLSLEDLPDLPPYQRIVKSCEHMGSEVATPEQIRDALSTLMVTPPNMALEQESLPGSLTAQLVQSTPKYGSTLGKWDTAKAQPSHGAVQEYTPIPVQPYPATRPKPVLLCDPLSPSPLSACEPPVGEFGKGDDSATTTPAHSEGETEAEAEDDVDVGVETVPATEVVIPPTGGEHEAECKDVETETKADTEAEGTEVEVAAPQPVHSVMFPNQTAGGAAEGDKEAGRPTDTLEEISVEVSSSLSRAGDPKGLSACSSAEAEPVVATRTSAEPSPTGNPPHTPVTPRESIHGMWNQSGGLSPRVGLSFEMLEMHTFFDHVSLGLENGSLAASFQMVRPAEVDDMLSIFAEETTHLCIEAGYLPEPSSEPSEVTEEIVEEEVEEIVKEMAKEEATATAAESAAPSQVSSAGTSIGDMSGVAADASHFVVPPLDPSETHYVSNKILNLEFDAHMFKSRL</sequence>
<keyword evidence="4" id="KW-1185">Reference proteome</keyword>
<name>A0A9K3CVB3_9EUKA</name>
<dbReference type="AlphaFoldDB" id="A0A9K3CVB3"/>
<evidence type="ECO:0000313" key="4">
    <source>
        <dbReference type="Proteomes" id="UP000265618"/>
    </source>
</evidence>
<proteinExistence type="predicted"/>
<feature type="coiled-coil region" evidence="1">
    <location>
        <begin position="387"/>
        <end position="414"/>
    </location>
</feature>
<dbReference type="EMBL" id="BDIP01001113">
    <property type="protein sequence ID" value="GIQ83612.1"/>
    <property type="molecule type" value="Genomic_DNA"/>
</dbReference>
<evidence type="ECO:0000256" key="2">
    <source>
        <dbReference type="SAM" id="MobiDB-lite"/>
    </source>
</evidence>
<accession>A0A9K3CVB3</accession>
<keyword evidence="1" id="KW-0175">Coiled coil</keyword>
<evidence type="ECO:0000256" key="1">
    <source>
        <dbReference type="SAM" id="Coils"/>
    </source>
</evidence>
<evidence type="ECO:0000313" key="3">
    <source>
        <dbReference type="EMBL" id="GIQ83612.1"/>
    </source>
</evidence>
<comment type="caution">
    <text evidence="3">The sequence shown here is derived from an EMBL/GenBank/DDBJ whole genome shotgun (WGS) entry which is preliminary data.</text>
</comment>
<protein>
    <submittedName>
        <fullName evidence="3">Uncharacterized protein</fullName>
    </submittedName>
</protein>
<gene>
    <name evidence="3" type="ORF">KIPB_004962</name>
</gene>
<feature type="region of interest" description="Disordered" evidence="2">
    <location>
        <begin position="252"/>
        <end position="309"/>
    </location>
</feature>
<dbReference type="Proteomes" id="UP000265618">
    <property type="component" value="Unassembled WGS sequence"/>
</dbReference>